<dbReference type="GO" id="GO:0016787">
    <property type="term" value="F:hydrolase activity"/>
    <property type="evidence" value="ECO:0007669"/>
    <property type="project" value="UniProtKB-KW"/>
</dbReference>
<keyword evidence="3" id="KW-0378">Hydrolase</keyword>
<accession>A0A2N0UJQ0</accession>
<protein>
    <submittedName>
        <fullName evidence="3">Toxin RelG</fullName>
        <ecNumber evidence="3">3.1.-.-</ecNumber>
    </submittedName>
</protein>
<dbReference type="EC" id="3.1.-.-" evidence="3"/>
<dbReference type="NCBIfam" id="TIGR02385">
    <property type="entry name" value="RelE_StbE"/>
    <property type="match status" value="1"/>
</dbReference>
<gene>
    <name evidence="3" type="primary">relG</name>
    <name evidence="3" type="ORF">RBATCC27255_01590</name>
</gene>
<dbReference type="Pfam" id="PF05016">
    <property type="entry name" value="ParE_toxin"/>
    <property type="match status" value="1"/>
</dbReference>
<keyword evidence="4" id="KW-1185">Reference proteome</keyword>
<keyword evidence="2" id="KW-1277">Toxin-antitoxin system</keyword>
<dbReference type="EMBL" id="NNSR01000072">
    <property type="protein sequence ID" value="PKD27201.1"/>
    <property type="molecule type" value="Genomic_DNA"/>
</dbReference>
<dbReference type="AlphaFoldDB" id="A0A2N0UJQ0"/>
<reference evidence="3" key="1">
    <citation type="journal article" date="2018" name="Environ. Microbiol.">
        <title>Sporulation capability and amylosome conservation among diverse human colonic and rumen isolates of the keystone starch-degrader Ruminococcus bromii.</title>
        <authorList>
            <person name="Mukhopadhya I."/>
            <person name="Morais S."/>
            <person name="Laverde-Gomez J."/>
            <person name="Sheridan P.O."/>
            <person name="Walker A.W."/>
            <person name="Kelly W."/>
            <person name="Klieve A.V."/>
            <person name="Ouwerkerk D."/>
            <person name="Duncan S.H."/>
            <person name="Louis P."/>
            <person name="Koropatkin N."/>
            <person name="Cockburn D."/>
            <person name="Kibler R."/>
            <person name="Cooper P.J."/>
            <person name="Sandoval C."/>
            <person name="Crost E."/>
            <person name="Juge N."/>
            <person name="Bayer E.A."/>
            <person name="Flint H.J."/>
        </authorList>
    </citation>
    <scope>NUCLEOTIDE SEQUENCE [LARGE SCALE GENOMIC DNA]</scope>
    <source>
        <strain evidence="3">ATCC 27255</strain>
    </source>
</reference>
<dbReference type="InterPro" id="IPR007712">
    <property type="entry name" value="RelE/ParE_toxin"/>
</dbReference>
<evidence type="ECO:0000313" key="3">
    <source>
        <dbReference type="EMBL" id="PKD27201.1"/>
    </source>
</evidence>
<name>A0A2N0UJQ0_9FIRM</name>
<organism evidence="3 4">
    <name type="scientific">Ruminococcus bromii</name>
    <dbReference type="NCBI Taxonomy" id="40518"/>
    <lineage>
        <taxon>Bacteria</taxon>
        <taxon>Bacillati</taxon>
        <taxon>Bacillota</taxon>
        <taxon>Clostridia</taxon>
        <taxon>Eubacteriales</taxon>
        <taxon>Oscillospiraceae</taxon>
        <taxon>Ruminococcus</taxon>
    </lineage>
</organism>
<evidence type="ECO:0000256" key="2">
    <source>
        <dbReference type="ARBA" id="ARBA00022649"/>
    </source>
</evidence>
<dbReference type="RefSeq" id="WP_101029525.1">
    <property type="nucleotide sequence ID" value="NZ_CABMMZ010000072.1"/>
</dbReference>
<dbReference type="Proteomes" id="UP000233425">
    <property type="component" value="Unassembled WGS sequence"/>
</dbReference>
<evidence type="ECO:0000256" key="1">
    <source>
        <dbReference type="ARBA" id="ARBA00006226"/>
    </source>
</evidence>
<dbReference type="PANTHER" id="PTHR35601">
    <property type="entry name" value="TOXIN RELE"/>
    <property type="match status" value="1"/>
</dbReference>
<dbReference type="SUPFAM" id="SSF143011">
    <property type="entry name" value="RelE-like"/>
    <property type="match status" value="1"/>
</dbReference>
<dbReference type="InterPro" id="IPR035093">
    <property type="entry name" value="RelE/ParE_toxin_dom_sf"/>
</dbReference>
<evidence type="ECO:0000313" key="4">
    <source>
        <dbReference type="Proteomes" id="UP000233425"/>
    </source>
</evidence>
<dbReference type="Gene3D" id="3.30.2310.20">
    <property type="entry name" value="RelE-like"/>
    <property type="match status" value="1"/>
</dbReference>
<proteinExistence type="inferred from homology"/>
<comment type="similarity">
    <text evidence="1">Belongs to the RelE toxin family.</text>
</comment>
<sequence>MSYVVRTTPRFEKEFKKLDRYTMKMIKAWIEKNLSGCENPRVKGKALTANRKGQWRYRIGDYRLLCLIEDEELVILALSIGHRREVYDNT</sequence>
<comment type="caution">
    <text evidence="3">The sequence shown here is derived from an EMBL/GenBank/DDBJ whole genome shotgun (WGS) entry which is preliminary data.</text>
</comment>
<dbReference type="PANTHER" id="PTHR35601:SF1">
    <property type="entry name" value="TOXIN RELE"/>
    <property type="match status" value="1"/>
</dbReference>
<dbReference type="GeneID" id="93769311"/>